<proteinExistence type="predicted"/>
<feature type="domain" description="HTH cro/C1-type" evidence="2">
    <location>
        <begin position="8"/>
        <end position="62"/>
    </location>
</feature>
<dbReference type="Gene3D" id="1.10.260.40">
    <property type="entry name" value="lambda repressor-like DNA-binding domains"/>
    <property type="match status" value="1"/>
</dbReference>
<comment type="caution">
    <text evidence="3">The sequence shown here is derived from an EMBL/GenBank/DDBJ whole genome shotgun (WGS) entry which is preliminary data.</text>
</comment>
<evidence type="ECO:0000313" key="3">
    <source>
        <dbReference type="EMBL" id="MVB12355.1"/>
    </source>
</evidence>
<evidence type="ECO:0000313" key="4">
    <source>
        <dbReference type="Proteomes" id="UP000469440"/>
    </source>
</evidence>
<gene>
    <name evidence="3" type="ORF">CAFE_30900</name>
</gene>
<dbReference type="SUPFAM" id="SSF47413">
    <property type="entry name" value="lambda repressor-like DNA-binding domains"/>
    <property type="match status" value="1"/>
</dbReference>
<name>A0A6N8I364_9FIRM</name>
<reference evidence="3 4" key="1">
    <citation type="submission" date="2019-09" db="EMBL/GenBank/DDBJ databases">
        <title>Genome sequence of Clostridium sp. EA1.</title>
        <authorList>
            <person name="Poehlein A."/>
            <person name="Bengelsdorf F.R."/>
            <person name="Daniel R."/>
        </authorList>
    </citation>
    <scope>NUCLEOTIDE SEQUENCE [LARGE SCALE GENOMIC DNA]</scope>
    <source>
        <strain evidence="3 4">EA1</strain>
    </source>
</reference>
<sequence>MNEIGKRLKALREAKNMSQVDLANILGKSQVAISKYETGNRQLDYEMLNKYAEYFHVSVDYLLGRVNKTNEFYISGNALPDVMKPFLKPNSKTVIAVDDPNVNVTDEDKKNLIEKQLKAINVQDHKDEFSVLLSVLPPNIRNNPMNLYDLYTIIGTKKEYMDALNKLDPDVRTTDEHNNSNDDNNRGHSVVITDSMVNSINETIKGINNIEKMAGLNSEYNIVENGYQLKSSLVNSTLLPTVPQLDKVAKEIINKINNSDLPVEKQIEIFNQLSSSLKQMQSGLTSFMEELESSISNSDESDTRKETKK</sequence>
<dbReference type="PANTHER" id="PTHR46558">
    <property type="entry name" value="TRACRIPTIONAL REGULATORY PROTEIN-RELATED-RELATED"/>
    <property type="match status" value="1"/>
</dbReference>
<keyword evidence="1" id="KW-0238">DNA-binding</keyword>
<dbReference type="Pfam" id="PF01381">
    <property type="entry name" value="HTH_3"/>
    <property type="match status" value="1"/>
</dbReference>
<dbReference type="Proteomes" id="UP000469440">
    <property type="component" value="Unassembled WGS sequence"/>
</dbReference>
<dbReference type="InterPro" id="IPR010982">
    <property type="entry name" value="Lambda_DNA-bd_dom_sf"/>
</dbReference>
<dbReference type="GO" id="GO:0003677">
    <property type="term" value="F:DNA binding"/>
    <property type="evidence" value="ECO:0007669"/>
    <property type="project" value="UniProtKB-KW"/>
</dbReference>
<organism evidence="3 4">
    <name type="scientific">Caproicibacter fermentans</name>
    <dbReference type="NCBI Taxonomy" id="2576756"/>
    <lineage>
        <taxon>Bacteria</taxon>
        <taxon>Bacillati</taxon>
        <taxon>Bacillota</taxon>
        <taxon>Clostridia</taxon>
        <taxon>Eubacteriales</taxon>
        <taxon>Acutalibacteraceae</taxon>
        <taxon>Caproicibacter</taxon>
    </lineage>
</organism>
<evidence type="ECO:0000259" key="2">
    <source>
        <dbReference type="PROSITE" id="PS50943"/>
    </source>
</evidence>
<dbReference type="CDD" id="cd00093">
    <property type="entry name" value="HTH_XRE"/>
    <property type="match status" value="1"/>
</dbReference>
<dbReference type="RefSeq" id="WP_166525162.1">
    <property type="nucleotide sequence ID" value="NZ_VWXL01000088.1"/>
</dbReference>
<dbReference type="PANTHER" id="PTHR46558:SF11">
    <property type="entry name" value="HTH-TYPE TRANSCRIPTIONAL REGULATOR XRE"/>
    <property type="match status" value="1"/>
</dbReference>
<dbReference type="AlphaFoldDB" id="A0A6N8I364"/>
<evidence type="ECO:0000256" key="1">
    <source>
        <dbReference type="ARBA" id="ARBA00023125"/>
    </source>
</evidence>
<dbReference type="InterPro" id="IPR001387">
    <property type="entry name" value="Cro/C1-type_HTH"/>
</dbReference>
<accession>A0A6N8I364</accession>
<dbReference type="SMART" id="SM00530">
    <property type="entry name" value="HTH_XRE"/>
    <property type="match status" value="1"/>
</dbReference>
<protein>
    <submittedName>
        <fullName evidence="3">Helix-turn-helix domain protein</fullName>
    </submittedName>
</protein>
<dbReference type="EMBL" id="VWXL01000088">
    <property type="protein sequence ID" value="MVB12355.1"/>
    <property type="molecule type" value="Genomic_DNA"/>
</dbReference>
<dbReference type="PROSITE" id="PS50943">
    <property type="entry name" value="HTH_CROC1"/>
    <property type="match status" value="1"/>
</dbReference>
<keyword evidence="4" id="KW-1185">Reference proteome</keyword>